<dbReference type="Proteomes" id="UP000052978">
    <property type="component" value="Unassembled WGS sequence"/>
</dbReference>
<reference evidence="2 3" key="1">
    <citation type="journal article" date="2013" name="Nat. Commun.">
        <title>Genome analysis reveals insights into physiology and longevity of the Brandt's bat Myotis brandtii.</title>
        <authorList>
            <person name="Seim I."/>
            <person name="Fang X."/>
            <person name="Xiong Z."/>
            <person name="Lobanov A.V."/>
            <person name="Huang Z."/>
            <person name="Ma S."/>
            <person name="Feng Y."/>
            <person name="Turanov A.A."/>
            <person name="Zhu Y."/>
            <person name="Lenz T.L."/>
            <person name="Gerashchenko M.V."/>
            <person name="Fan D."/>
            <person name="Hee Yim S."/>
            <person name="Yao X."/>
            <person name="Jordan D."/>
            <person name="Xiong Y."/>
            <person name="Ma Y."/>
            <person name="Lyapunov A.N."/>
            <person name="Chen G."/>
            <person name="Kulakova O.I."/>
            <person name="Sun Y."/>
            <person name="Lee S.G."/>
            <person name="Bronson R.T."/>
            <person name="Moskalev A.A."/>
            <person name="Sunyaev S.R."/>
            <person name="Zhang G."/>
            <person name="Krogh A."/>
            <person name="Wang J."/>
            <person name="Gladyshev V.N."/>
        </authorList>
    </citation>
    <scope>NUCLEOTIDE SEQUENCE [LARGE SCALE GENOMIC DNA]</scope>
</reference>
<evidence type="ECO:0000313" key="2">
    <source>
        <dbReference type="EMBL" id="EPQ18728.1"/>
    </source>
</evidence>
<evidence type="ECO:0000256" key="1">
    <source>
        <dbReference type="SAM" id="MobiDB-lite"/>
    </source>
</evidence>
<organism evidence="2 3">
    <name type="scientific">Myotis brandtii</name>
    <name type="common">Brandt's bat</name>
    <dbReference type="NCBI Taxonomy" id="109478"/>
    <lineage>
        <taxon>Eukaryota</taxon>
        <taxon>Metazoa</taxon>
        <taxon>Chordata</taxon>
        <taxon>Craniata</taxon>
        <taxon>Vertebrata</taxon>
        <taxon>Euteleostomi</taxon>
        <taxon>Mammalia</taxon>
        <taxon>Eutheria</taxon>
        <taxon>Laurasiatheria</taxon>
        <taxon>Chiroptera</taxon>
        <taxon>Yangochiroptera</taxon>
        <taxon>Vespertilionidae</taxon>
        <taxon>Myotis</taxon>
    </lineage>
</organism>
<protein>
    <submittedName>
        <fullName evidence="2">Uncharacterized protein</fullName>
    </submittedName>
</protein>
<gene>
    <name evidence="2" type="ORF">D623_10017811</name>
</gene>
<proteinExistence type="predicted"/>
<name>S7Q5Q6_MYOBR</name>
<dbReference type="EMBL" id="KE164558">
    <property type="protein sequence ID" value="EPQ18728.1"/>
    <property type="molecule type" value="Genomic_DNA"/>
</dbReference>
<feature type="region of interest" description="Disordered" evidence="1">
    <location>
        <begin position="1"/>
        <end position="23"/>
    </location>
</feature>
<sequence>MTHKAKTGLDSEKECIDSHPKSKPPWRWLKKILHEHDRS</sequence>
<evidence type="ECO:0000313" key="3">
    <source>
        <dbReference type="Proteomes" id="UP000052978"/>
    </source>
</evidence>
<dbReference type="AlphaFoldDB" id="S7Q5Q6"/>
<feature type="compositionally biased region" description="Basic and acidic residues" evidence="1">
    <location>
        <begin position="7"/>
        <end position="20"/>
    </location>
</feature>
<accession>S7Q5Q6</accession>
<keyword evidence="3" id="KW-1185">Reference proteome</keyword>